<dbReference type="PANTHER" id="PTHR30485:SF2">
    <property type="entry name" value="BLL0597 PROTEIN"/>
    <property type="match status" value="1"/>
</dbReference>
<comment type="subcellular location">
    <subcellularLocation>
        <location evidence="1">Cell membrane</location>
        <topology evidence="1">Multi-pass membrane protein</topology>
    </subcellularLocation>
</comment>
<evidence type="ECO:0000256" key="3">
    <source>
        <dbReference type="ARBA" id="ARBA00022692"/>
    </source>
</evidence>
<evidence type="ECO:0000256" key="4">
    <source>
        <dbReference type="ARBA" id="ARBA00022989"/>
    </source>
</evidence>
<dbReference type="Gene3D" id="1.20.950.20">
    <property type="entry name" value="Transmembrane di-heme cytochromes, Chain C"/>
    <property type="match status" value="1"/>
</dbReference>
<name>A0ABU9MXT2_9GAMM</name>
<dbReference type="Pfam" id="PF01292">
    <property type="entry name" value="Ni_hydr_CYTB"/>
    <property type="match status" value="1"/>
</dbReference>
<evidence type="ECO:0000259" key="7">
    <source>
        <dbReference type="Pfam" id="PF01292"/>
    </source>
</evidence>
<feature type="transmembrane region" description="Helical" evidence="6">
    <location>
        <begin position="7"/>
        <end position="24"/>
    </location>
</feature>
<gene>
    <name evidence="8" type="ORF">WCN91_09550</name>
</gene>
<evidence type="ECO:0000256" key="6">
    <source>
        <dbReference type="SAM" id="Phobius"/>
    </source>
</evidence>
<dbReference type="PANTHER" id="PTHR30485">
    <property type="entry name" value="NI/FE-HYDROGENASE 1 B-TYPE CYTOCHROME SUBUNIT"/>
    <property type="match status" value="1"/>
</dbReference>
<accession>A0ABU9MXT2</accession>
<dbReference type="RefSeq" id="WP_342678474.1">
    <property type="nucleotide sequence ID" value="NZ_JBCGCU010000009.1"/>
</dbReference>
<keyword evidence="4 6" id="KW-1133">Transmembrane helix</keyword>
<evidence type="ECO:0000256" key="5">
    <source>
        <dbReference type="ARBA" id="ARBA00023136"/>
    </source>
</evidence>
<dbReference type="InterPro" id="IPR016174">
    <property type="entry name" value="Di-haem_cyt_TM"/>
</dbReference>
<reference evidence="8 9" key="1">
    <citation type="submission" date="2024-03" db="EMBL/GenBank/DDBJ databases">
        <title>Pseudoalteromonas qingdaonensis sp. nov., isolated from the intestines of marine benthic organisms.</title>
        <authorList>
            <person name="Lin X."/>
            <person name="Fang S."/>
            <person name="Hu X."/>
        </authorList>
    </citation>
    <scope>NUCLEOTIDE SEQUENCE [LARGE SCALE GENOMIC DNA]</scope>
    <source>
        <strain evidence="8 9">YIC-827</strain>
    </source>
</reference>
<dbReference type="InterPro" id="IPR051542">
    <property type="entry name" value="Hydrogenase_cytochrome"/>
</dbReference>
<keyword evidence="3 6" id="KW-0812">Transmembrane</keyword>
<feature type="transmembrane region" description="Helical" evidence="6">
    <location>
        <begin position="87"/>
        <end position="108"/>
    </location>
</feature>
<evidence type="ECO:0000313" key="8">
    <source>
        <dbReference type="EMBL" id="MEM0515651.1"/>
    </source>
</evidence>
<protein>
    <submittedName>
        <fullName evidence="8">Cytochrome b/b6 domain-containing protein</fullName>
    </submittedName>
</protein>
<evidence type="ECO:0000313" key="9">
    <source>
        <dbReference type="Proteomes" id="UP001447008"/>
    </source>
</evidence>
<proteinExistence type="predicted"/>
<organism evidence="8 9">
    <name type="scientific">Pseudoalteromonas qingdaonensis</name>
    <dbReference type="NCBI Taxonomy" id="3131913"/>
    <lineage>
        <taxon>Bacteria</taxon>
        <taxon>Pseudomonadati</taxon>
        <taxon>Pseudomonadota</taxon>
        <taxon>Gammaproteobacteria</taxon>
        <taxon>Alteromonadales</taxon>
        <taxon>Pseudoalteromonadaceae</taxon>
        <taxon>Pseudoalteromonas</taxon>
    </lineage>
</organism>
<dbReference type="Proteomes" id="UP001447008">
    <property type="component" value="Unassembled WGS sequence"/>
</dbReference>
<evidence type="ECO:0000256" key="2">
    <source>
        <dbReference type="ARBA" id="ARBA00022475"/>
    </source>
</evidence>
<sequence>MKVWDGYIRFFHWALVSCFAGLYFSAEEGAMELHFVLGYITLALMATRLVWGLVGSDTARLSALFHGPKAVLQALKAKHLTPGHNAAGSYMVLVFFALILLQLATGLMTTDDIMVDGPLVQYVSYDWVEWASSLHRQNFDWLLIAIGLHLVAIVVYALRGKKLVPAMITGRNKQVSASAQLKASWPAFALFTVILAALLVTWGYEPLQSLL</sequence>
<feature type="transmembrane region" description="Helical" evidence="6">
    <location>
        <begin position="36"/>
        <end position="54"/>
    </location>
</feature>
<keyword evidence="5 6" id="KW-0472">Membrane</keyword>
<evidence type="ECO:0000256" key="1">
    <source>
        <dbReference type="ARBA" id="ARBA00004651"/>
    </source>
</evidence>
<keyword evidence="9" id="KW-1185">Reference proteome</keyword>
<feature type="domain" description="Cytochrome b561 bacterial/Ni-hydrogenase" evidence="7">
    <location>
        <begin position="3"/>
        <end position="170"/>
    </location>
</feature>
<feature type="transmembrane region" description="Helical" evidence="6">
    <location>
        <begin position="141"/>
        <end position="158"/>
    </location>
</feature>
<comment type="caution">
    <text evidence="8">The sequence shown here is derived from an EMBL/GenBank/DDBJ whole genome shotgun (WGS) entry which is preliminary data.</text>
</comment>
<feature type="transmembrane region" description="Helical" evidence="6">
    <location>
        <begin position="183"/>
        <end position="204"/>
    </location>
</feature>
<dbReference type="EMBL" id="JBCGCU010000009">
    <property type="protein sequence ID" value="MEM0515651.1"/>
    <property type="molecule type" value="Genomic_DNA"/>
</dbReference>
<dbReference type="SUPFAM" id="SSF81342">
    <property type="entry name" value="Transmembrane di-heme cytochromes"/>
    <property type="match status" value="1"/>
</dbReference>
<keyword evidence="2" id="KW-1003">Cell membrane</keyword>
<dbReference type="InterPro" id="IPR011577">
    <property type="entry name" value="Cyt_b561_bac/Ni-Hgenase"/>
</dbReference>